<evidence type="ECO:0000256" key="1">
    <source>
        <dbReference type="SAM" id="MobiDB-lite"/>
    </source>
</evidence>
<evidence type="ECO:0000313" key="2">
    <source>
        <dbReference type="EMBL" id="KAG4414679.1"/>
    </source>
</evidence>
<keyword evidence="3" id="KW-1185">Reference proteome</keyword>
<sequence>MSRPYLDEFIQTMQCIQARTTVASTPATLSDVGVTYFTTACSKLASSALDNGRDMSQISLVTLLNQCQQLLSIHSTGDRPSTPKSTSTPRLTTMPTPPRTEERLIPTYTPIPPSAQKQYTPRFALKLTPIPSRSPNSLLPAIEPISTPMHFFNPRYPTAPSRSPSPSSSSSAPTPAPTSTSTPTSKSPSSSIIFEPPIHGEELSDGEDTASLLSERRARRIKKWLKRRERKRRDLEDTVRFPRFRRGSVDGNG</sequence>
<feature type="non-terminal residue" evidence="2">
    <location>
        <position position="253"/>
    </location>
</feature>
<gene>
    <name evidence="2" type="ORF">IFR04_012212</name>
</gene>
<organism evidence="2 3">
    <name type="scientific">Cadophora malorum</name>
    <dbReference type="NCBI Taxonomy" id="108018"/>
    <lineage>
        <taxon>Eukaryota</taxon>
        <taxon>Fungi</taxon>
        <taxon>Dikarya</taxon>
        <taxon>Ascomycota</taxon>
        <taxon>Pezizomycotina</taxon>
        <taxon>Leotiomycetes</taxon>
        <taxon>Helotiales</taxon>
        <taxon>Ploettnerulaceae</taxon>
        <taxon>Cadophora</taxon>
    </lineage>
</organism>
<dbReference type="AlphaFoldDB" id="A0A8H7T3S3"/>
<name>A0A8H7T3S3_9HELO</name>
<dbReference type="EMBL" id="JAFJYH010000254">
    <property type="protein sequence ID" value="KAG4414679.1"/>
    <property type="molecule type" value="Genomic_DNA"/>
</dbReference>
<feature type="region of interest" description="Disordered" evidence="1">
    <location>
        <begin position="74"/>
        <end position="117"/>
    </location>
</feature>
<proteinExistence type="predicted"/>
<feature type="compositionally biased region" description="Polar residues" evidence="1">
    <location>
        <begin position="74"/>
        <end position="84"/>
    </location>
</feature>
<feature type="compositionally biased region" description="Basic residues" evidence="1">
    <location>
        <begin position="217"/>
        <end position="231"/>
    </location>
</feature>
<feature type="region of interest" description="Disordered" evidence="1">
    <location>
        <begin position="150"/>
        <end position="253"/>
    </location>
</feature>
<reference evidence="2" key="1">
    <citation type="submission" date="2021-02" db="EMBL/GenBank/DDBJ databases">
        <title>Genome sequence Cadophora malorum strain M34.</title>
        <authorList>
            <person name="Stefanovic E."/>
            <person name="Vu D."/>
            <person name="Scully C."/>
            <person name="Dijksterhuis J."/>
            <person name="Roader J."/>
            <person name="Houbraken J."/>
        </authorList>
    </citation>
    <scope>NUCLEOTIDE SEQUENCE</scope>
    <source>
        <strain evidence="2">M34</strain>
    </source>
</reference>
<accession>A0A8H7T3S3</accession>
<feature type="compositionally biased region" description="Low complexity" evidence="1">
    <location>
        <begin position="85"/>
        <end position="94"/>
    </location>
</feature>
<protein>
    <submittedName>
        <fullName evidence="2">Uncharacterized protein</fullName>
    </submittedName>
</protein>
<comment type="caution">
    <text evidence="2">The sequence shown here is derived from an EMBL/GenBank/DDBJ whole genome shotgun (WGS) entry which is preliminary data.</text>
</comment>
<feature type="compositionally biased region" description="Low complexity" evidence="1">
    <location>
        <begin position="158"/>
        <end position="191"/>
    </location>
</feature>
<dbReference type="Proteomes" id="UP000664132">
    <property type="component" value="Unassembled WGS sequence"/>
</dbReference>
<evidence type="ECO:0000313" key="3">
    <source>
        <dbReference type="Proteomes" id="UP000664132"/>
    </source>
</evidence>
<dbReference type="OrthoDB" id="10606845at2759"/>